<evidence type="ECO:0000256" key="9">
    <source>
        <dbReference type="ARBA" id="ARBA00049228"/>
    </source>
</evidence>
<sequence>MSNNHISTLQEKEVDVYPSRIHSEPRILKRQDPVVHSEWNTSSPVTKEQSDFYEHHGYLFLEGFLNQEELIHYQKEARDLQITARQSESDQIIREPEGSEVRSVFAIHETKPVFQKLSQDPKLLSIVEYLLGSKTYIHQSRINYKPGFTGKEFYWHSDFETWHVEDGMPRMRALSCSIALEDNFHFNGPLMVVPGSHKEFVACVGKTPDNHFKDSLRKQEYGVPDHDNLTRMVKEGGIDTPVGRAGSIVLFDCNIMHGSNSNITPLPRSNIFMVYNSVENKLVQPYSGQQARPSYIANRENK</sequence>
<dbReference type="GO" id="GO:0016491">
    <property type="term" value="F:oxidoreductase activity"/>
    <property type="evidence" value="ECO:0007669"/>
    <property type="project" value="UniProtKB-KW"/>
</dbReference>
<protein>
    <recommendedName>
        <fullName evidence="10">Ectoine hydroxylase</fullName>
        <ecNumber evidence="10">1.14.11.55</ecNumber>
    </recommendedName>
</protein>
<dbReference type="SUPFAM" id="SSF51197">
    <property type="entry name" value="Clavaminate synthase-like"/>
    <property type="match status" value="1"/>
</dbReference>
<gene>
    <name evidence="11" type="primary">thpD</name>
    <name evidence="11" type="ORF">QPK24_10440</name>
</gene>
<keyword evidence="5" id="KW-0479">Metal-binding</keyword>
<keyword evidence="8" id="KW-0408">Iron</keyword>
<evidence type="ECO:0000256" key="1">
    <source>
        <dbReference type="ARBA" id="ARBA00001954"/>
    </source>
</evidence>
<dbReference type="InterPro" id="IPR008775">
    <property type="entry name" value="Phytyl_CoA_dOase-like"/>
</dbReference>
<evidence type="ECO:0000256" key="7">
    <source>
        <dbReference type="ARBA" id="ARBA00023002"/>
    </source>
</evidence>
<evidence type="ECO:0000256" key="4">
    <source>
        <dbReference type="ARBA" id="ARBA00011738"/>
    </source>
</evidence>
<accession>A0ABY8X692</accession>
<dbReference type="InterPro" id="IPR012774">
    <property type="entry name" value="EctD"/>
</dbReference>
<dbReference type="Pfam" id="PF05721">
    <property type="entry name" value="PhyH"/>
    <property type="match status" value="1"/>
</dbReference>
<organism evidence="11 12">
    <name type="scientific">Paenibacillus polygoni</name>
    <dbReference type="NCBI Taxonomy" id="3050112"/>
    <lineage>
        <taxon>Bacteria</taxon>
        <taxon>Bacillati</taxon>
        <taxon>Bacillota</taxon>
        <taxon>Bacilli</taxon>
        <taxon>Bacillales</taxon>
        <taxon>Paenibacillaceae</taxon>
        <taxon>Paenibacillus</taxon>
    </lineage>
</organism>
<dbReference type="PANTHER" id="PTHR20883">
    <property type="entry name" value="PHYTANOYL-COA DIOXYGENASE DOMAIN CONTAINING 1"/>
    <property type="match status" value="1"/>
</dbReference>
<reference evidence="11 12" key="1">
    <citation type="submission" date="2023-06" db="EMBL/GenBank/DDBJ databases">
        <title>Paenibacillus polygonum sp. nov., an endophytic bacterium, isolated from Polygonum lapathifolium L. in Nanji Wetland National Nature Reserve, South of Poyang Lake, Jiangxi Province, China.</title>
        <authorList>
            <person name="Yu Z."/>
        </authorList>
    </citation>
    <scope>NUCLEOTIDE SEQUENCE [LARGE SCALE GENOMIC DNA]</scope>
    <source>
        <strain evidence="11 12">C31</strain>
    </source>
</reference>
<evidence type="ECO:0000256" key="5">
    <source>
        <dbReference type="ARBA" id="ARBA00022723"/>
    </source>
</evidence>
<name>A0ABY8X692_9BACL</name>
<dbReference type="PANTHER" id="PTHR20883:SF48">
    <property type="entry name" value="ECTOINE DIOXYGENASE"/>
    <property type="match status" value="1"/>
</dbReference>
<evidence type="ECO:0000256" key="8">
    <source>
        <dbReference type="ARBA" id="ARBA00023004"/>
    </source>
</evidence>
<evidence type="ECO:0000256" key="3">
    <source>
        <dbReference type="ARBA" id="ARBA00007851"/>
    </source>
</evidence>
<dbReference type="EC" id="1.14.11.55" evidence="10"/>
<comment type="cofactor">
    <cofactor evidence="1">
        <name>Fe(2+)</name>
        <dbReference type="ChEBI" id="CHEBI:29033"/>
    </cofactor>
</comment>
<comment type="similarity">
    <text evidence="3">Belongs to the PhyH family. EctD subfamily.</text>
</comment>
<evidence type="ECO:0000313" key="12">
    <source>
        <dbReference type="Proteomes" id="UP001236415"/>
    </source>
</evidence>
<comment type="catalytic activity">
    <reaction evidence="9">
        <text>L-ectoine + 2-oxoglutarate + O2 = 5-hydroxyectoine + succinate + CO2</text>
        <dbReference type="Rhea" id="RHEA:45740"/>
        <dbReference type="ChEBI" id="CHEBI:15379"/>
        <dbReference type="ChEBI" id="CHEBI:16526"/>
        <dbReference type="ChEBI" id="CHEBI:16810"/>
        <dbReference type="ChEBI" id="CHEBI:30031"/>
        <dbReference type="ChEBI" id="CHEBI:58515"/>
        <dbReference type="ChEBI" id="CHEBI:85413"/>
        <dbReference type="EC" id="1.14.11.55"/>
    </reaction>
</comment>
<evidence type="ECO:0000256" key="6">
    <source>
        <dbReference type="ARBA" id="ARBA00022964"/>
    </source>
</evidence>
<keyword evidence="12" id="KW-1185">Reference proteome</keyword>
<evidence type="ECO:0000313" key="11">
    <source>
        <dbReference type="EMBL" id="WIV21051.1"/>
    </source>
</evidence>
<evidence type="ECO:0000256" key="10">
    <source>
        <dbReference type="NCBIfam" id="TIGR02408"/>
    </source>
</evidence>
<keyword evidence="7 11" id="KW-0560">Oxidoreductase</keyword>
<proteinExistence type="inferred from homology"/>
<comment type="function">
    <text evidence="2">Involved in the biosynthesis of 5-hydroxyectoine, called compatible solute, which helps organisms to survive extreme osmotic stress by acting as a highly soluble organic osmolyte. Catalyzes the 2-oxoglutarate-dependent selective hydroxylation of L-ectoine to yield (4S,5S)-5-hydroxyectoine.</text>
</comment>
<comment type="subunit">
    <text evidence="4">Homodimer.</text>
</comment>
<dbReference type="RefSeq" id="WP_285748464.1">
    <property type="nucleotide sequence ID" value="NZ_CP127162.1"/>
</dbReference>
<keyword evidence="6" id="KW-0223">Dioxygenase</keyword>
<dbReference type="Proteomes" id="UP001236415">
    <property type="component" value="Chromosome"/>
</dbReference>
<evidence type="ECO:0000256" key="2">
    <source>
        <dbReference type="ARBA" id="ARBA00004063"/>
    </source>
</evidence>
<dbReference type="Gene3D" id="2.60.120.620">
    <property type="entry name" value="q2cbj1_9rhob like domain"/>
    <property type="match status" value="1"/>
</dbReference>
<dbReference type="NCBIfam" id="TIGR02408">
    <property type="entry name" value="ectoine_ThpD"/>
    <property type="match status" value="1"/>
</dbReference>
<dbReference type="EMBL" id="CP127162">
    <property type="protein sequence ID" value="WIV21051.1"/>
    <property type="molecule type" value="Genomic_DNA"/>
</dbReference>